<comment type="caution">
    <text evidence="3">The sequence shown here is derived from an EMBL/GenBank/DDBJ whole genome shotgun (WGS) entry which is preliminary data.</text>
</comment>
<keyword evidence="1" id="KW-0233">DNA recombination</keyword>
<evidence type="ECO:0000313" key="4">
    <source>
        <dbReference type="Proteomes" id="UP000556201"/>
    </source>
</evidence>
<evidence type="ECO:0000256" key="1">
    <source>
        <dbReference type="ARBA" id="ARBA00023172"/>
    </source>
</evidence>
<dbReference type="RefSeq" id="WP_184280268.1">
    <property type="nucleotide sequence ID" value="NZ_JACHLJ010000006.1"/>
</dbReference>
<proteinExistence type="predicted"/>
<dbReference type="GO" id="GO:0006310">
    <property type="term" value="P:DNA recombination"/>
    <property type="evidence" value="ECO:0007669"/>
    <property type="project" value="UniProtKB-KW"/>
</dbReference>
<evidence type="ECO:0000313" key="3">
    <source>
        <dbReference type="EMBL" id="MBB5773112.1"/>
    </source>
</evidence>
<accession>A0A7W9L749</accession>
<dbReference type="GO" id="GO:0003677">
    <property type="term" value="F:DNA binding"/>
    <property type="evidence" value="ECO:0007669"/>
    <property type="project" value="InterPro"/>
</dbReference>
<dbReference type="InterPro" id="IPR011010">
    <property type="entry name" value="DNA_brk_join_enz"/>
</dbReference>
<dbReference type="InterPro" id="IPR013762">
    <property type="entry name" value="Integrase-like_cat_sf"/>
</dbReference>
<feature type="region of interest" description="Disordered" evidence="2">
    <location>
        <begin position="363"/>
        <end position="384"/>
    </location>
</feature>
<dbReference type="GO" id="GO:0015074">
    <property type="term" value="P:DNA integration"/>
    <property type="evidence" value="ECO:0007669"/>
    <property type="project" value="InterPro"/>
</dbReference>
<protein>
    <submittedName>
        <fullName evidence="3">Integrase</fullName>
    </submittedName>
</protein>
<dbReference type="Gene3D" id="1.10.443.10">
    <property type="entry name" value="Intergrase catalytic core"/>
    <property type="match status" value="1"/>
</dbReference>
<name>A0A7W9L749_BREVE</name>
<reference evidence="3 4" key="1">
    <citation type="submission" date="2020-08" db="EMBL/GenBank/DDBJ databases">
        <title>Functional genomics of gut bacteria from endangered species of beetles.</title>
        <authorList>
            <person name="Carlos-Shanley C."/>
        </authorList>
    </citation>
    <scope>NUCLEOTIDE SEQUENCE [LARGE SCALE GENOMIC DNA]</scope>
    <source>
        <strain evidence="3 4">S00192</strain>
    </source>
</reference>
<gene>
    <name evidence="3" type="ORF">HNP47_003136</name>
</gene>
<sequence length="384" mass="42774">MTDKPSAPIRYIQRNRRNGQTYLYFRKGAYREGPLLSPDGSEALRAEVAAILRRLAMAETAAKTPRPNTIGGMLSAYNKSAEFLSKARSTQRAYQDYIDEMVADLGDVLLSDVSQSLLRELRDHWAPRGHRAANNRMQVLKNALSPAIDDQTDDRISGDPFLKLAKVKRPHVLGEPHPTWMDDEVSAVLEECLRRGLPGLARAVALGRYAGFRRQTICALPLSARVPTRAADGSEHIRLLWLTEKRKVACDKREDPRLTALIDSTPNRGPTVAYNDRGQPFRERGLNQSLDRVLLSLAKAGKVRAGFNAKGETTCPLDIHGLRHARGNEIAESGGSDAEIMSHLEHATDRAARIYRRQASRRRLADAAQDRIDQSVRAMSKKDA</sequence>
<organism evidence="3 4">
    <name type="scientific">Brevundimonas vesicularis</name>
    <name type="common">Pseudomonas vesicularis</name>
    <dbReference type="NCBI Taxonomy" id="41276"/>
    <lineage>
        <taxon>Bacteria</taxon>
        <taxon>Pseudomonadati</taxon>
        <taxon>Pseudomonadota</taxon>
        <taxon>Alphaproteobacteria</taxon>
        <taxon>Caulobacterales</taxon>
        <taxon>Caulobacteraceae</taxon>
        <taxon>Brevundimonas</taxon>
    </lineage>
</organism>
<dbReference type="EMBL" id="JACHLJ010000006">
    <property type="protein sequence ID" value="MBB5773112.1"/>
    <property type="molecule type" value="Genomic_DNA"/>
</dbReference>
<dbReference type="SUPFAM" id="SSF56349">
    <property type="entry name" value="DNA breaking-rejoining enzymes"/>
    <property type="match status" value="1"/>
</dbReference>
<dbReference type="AlphaFoldDB" id="A0A7W9L749"/>
<evidence type="ECO:0000256" key="2">
    <source>
        <dbReference type="SAM" id="MobiDB-lite"/>
    </source>
</evidence>
<dbReference type="Proteomes" id="UP000556201">
    <property type="component" value="Unassembled WGS sequence"/>
</dbReference>